<dbReference type="InterPro" id="IPR005123">
    <property type="entry name" value="Oxoglu/Fe-dep_dioxygenase_dom"/>
</dbReference>
<reference evidence="9" key="1">
    <citation type="submission" date="2021-04" db="EMBL/GenBank/DDBJ databases">
        <title>Draft genome sequence data of methanotrophic Methylovulum sp. strain S1L and Methylomonas sp. strain S2AM isolated from boreal lake water columns.</title>
        <authorList>
            <person name="Rissanen A.J."/>
            <person name="Mangayil R."/>
            <person name="Svenning M.M."/>
            <person name="Khanongnuch R."/>
        </authorList>
    </citation>
    <scope>NUCLEOTIDE SEQUENCE</scope>
    <source>
        <strain evidence="9">S2AM</strain>
    </source>
</reference>
<feature type="domain" description="Fe2OG dioxygenase" evidence="8">
    <location>
        <begin position="78"/>
        <end position="175"/>
    </location>
</feature>
<dbReference type="InterPro" id="IPR041097">
    <property type="entry name" value="PKHD_C"/>
</dbReference>
<evidence type="ECO:0000313" key="9">
    <source>
        <dbReference type="EMBL" id="QWF71683.1"/>
    </source>
</evidence>
<proteinExistence type="inferred from homology"/>
<feature type="binding site" evidence="7">
    <location>
        <position position="166"/>
    </location>
    <ligand>
        <name>2-oxoglutarate</name>
        <dbReference type="ChEBI" id="CHEBI:16810"/>
    </ligand>
</feature>
<feature type="binding site" evidence="7">
    <location>
        <position position="156"/>
    </location>
    <ligand>
        <name>Fe cation</name>
        <dbReference type="ChEBI" id="CHEBI:24875"/>
    </ligand>
</feature>
<accession>A0A975MPK5</accession>
<evidence type="ECO:0000256" key="7">
    <source>
        <dbReference type="HAMAP-Rule" id="MF_00657"/>
    </source>
</evidence>
<dbReference type="NCBIfam" id="NF003974">
    <property type="entry name" value="PRK05467.1-3"/>
    <property type="match status" value="1"/>
</dbReference>
<protein>
    <submittedName>
        <fullName evidence="9">Fe2+-dependent dioxygenase</fullName>
    </submittedName>
</protein>
<dbReference type="PANTHER" id="PTHR41536">
    <property type="entry name" value="PKHD-TYPE HYDROXYLASE YBIX"/>
    <property type="match status" value="1"/>
</dbReference>
<keyword evidence="3 7" id="KW-0847">Vitamin C</keyword>
<dbReference type="Pfam" id="PF18331">
    <property type="entry name" value="PKHD_C"/>
    <property type="match status" value="1"/>
</dbReference>
<evidence type="ECO:0000256" key="3">
    <source>
        <dbReference type="ARBA" id="ARBA00022896"/>
    </source>
</evidence>
<dbReference type="Pfam" id="PF13640">
    <property type="entry name" value="2OG-FeII_Oxy_3"/>
    <property type="match status" value="1"/>
</dbReference>
<feature type="binding site" evidence="7">
    <location>
        <position position="98"/>
    </location>
    <ligand>
        <name>Fe cation</name>
        <dbReference type="ChEBI" id="CHEBI:24875"/>
    </ligand>
</feature>
<dbReference type="GO" id="GO:0016706">
    <property type="term" value="F:2-oxoglutarate-dependent dioxygenase activity"/>
    <property type="evidence" value="ECO:0007669"/>
    <property type="project" value="UniProtKB-UniRule"/>
</dbReference>
<dbReference type="NCBIfam" id="NF003975">
    <property type="entry name" value="PRK05467.1-4"/>
    <property type="match status" value="1"/>
</dbReference>
<dbReference type="GO" id="GO:0005506">
    <property type="term" value="F:iron ion binding"/>
    <property type="evidence" value="ECO:0007669"/>
    <property type="project" value="UniProtKB-UniRule"/>
</dbReference>
<keyword evidence="2 7" id="KW-0479">Metal-binding</keyword>
<name>A0A975MPK5_9GAMM</name>
<evidence type="ECO:0000313" key="10">
    <source>
        <dbReference type="Proteomes" id="UP000676649"/>
    </source>
</evidence>
<keyword evidence="6 7" id="KW-0408">Iron</keyword>
<organism evidence="9 10">
    <name type="scientific">Methylomonas paludis</name>
    <dbReference type="NCBI Taxonomy" id="1173101"/>
    <lineage>
        <taxon>Bacteria</taxon>
        <taxon>Pseudomonadati</taxon>
        <taxon>Pseudomonadota</taxon>
        <taxon>Gammaproteobacteria</taxon>
        <taxon>Methylococcales</taxon>
        <taxon>Methylococcaceae</taxon>
        <taxon>Methylomonas</taxon>
    </lineage>
</organism>
<gene>
    <name evidence="9" type="ORF">KEF85_04185</name>
</gene>
<dbReference type="GO" id="GO:0031418">
    <property type="term" value="F:L-ascorbic acid binding"/>
    <property type="evidence" value="ECO:0007669"/>
    <property type="project" value="UniProtKB-KW"/>
</dbReference>
<evidence type="ECO:0000256" key="5">
    <source>
        <dbReference type="ARBA" id="ARBA00023002"/>
    </source>
</evidence>
<dbReference type="Gene3D" id="2.60.120.620">
    <property type="entry name" value="q2cbj1_9rhob like domain"/>
    <property type="match status" value="1"/>
</dbReference>
<dbReference type="Gene3D" id="4.10.860.20">
    <property type="entry name" value="Rabenosyn, Rab binding domain"/>
    <property type="match status" value="1"/>
</dbReference>
<keyword evidence="4 7" id="KW-0223">Dioxygenase</keyword>
<sequence length="226" mass="25262">MLLHIEKVLNTAELQQLRQLFGQADWVDGRVTAGYQSTLVKNNLQIAEQSPLAAEMGAVVLTALQRCEQFCSAALPRRIYPPLFNCYSSGMSFGYHVDNAIRGSVNPIRTDLSVTLFLSEPEDYEGGELVIADTYGTHQVKLPAGDLVLYPSSSLHRVVPVRGGVRNACFFWLQSMVRDPAQRQLLYDMDQAIIGLHCCLADSLEHPELLRLAACYHNLLRQWAEV</sequence>
<comment type="cofactor">
    <cofactor evidence="7">
        <name>Fe(2+)</name>
        <dbReference type="ChEBI" id="CHEBI:29033"/>
    </cofactor>
    <text evidence="7">Binds 1 Fe(2+) ion per subunit.</text>
</comment>
<feature type="binding site" evidence="7">
    <location>
        <position position="96"/>
    </location>
    <ligand>
        <name>Fe cation</name>
        <dbReference type="ChEBI" id="CHEBI:24875"/>
    </ligand>
</feature>
<keyword evidence="10" id="KW-1185">Reference proteome</keyword>
<evidence type="ECO:0000256" key="4">
    <source>
        <dbReference type="ARBA" id="ARBA00022964"/>
    </source>
</evidence>
<dbReference type="GO" id="GO:0006879">
    <property type="term" value="P:intracellular iron ion homeostasis"/>
    <property type="evidence" value="ECO:0007669"/>
    <property type="project" value="TreeGrafter"/>
</dbReference>
<dbReference type="KEGG" id="mpad:KEF85_04185"/>
<evidence type="ECO:0000256" key="2">
    <source>
        <dbReference type="ARBA" id="ARBA00022723"/>
    </source>
</evidence>
<dbReference type="AlphaFoldDB" id="A0A975MPK5"/>
<evidence type="ECO:0000256" key="6">
    <source>
        <dbReference type="ARBA" id="ARBA00023004"/>
    </source>
</evidence>
<evidence type="ECO:0000259" key="8">
    <source>
        <dbReference type="PROSITE" id="PS51471"/>
    </source>
</evidence>
<dbReference type="EMBL" id="CP073754">
    <property type="protein sequence ID" value="QWF71683.1"/>
    <property type="molecule type" value="Genomic_DNA"/>
</dbReference>
<keyword evidence="5 7" id="KW-0560">Oxidoreductase</keyword>
<dbReference type="PANTHER" id="PTHR41536:SF1">
    <property type="entry name" value="PKHD-TYPE HYDROXYLASE YBIX"/>
    <property type="match status" value="1"/>
</dbReference>
<dbReference type="SMART" id="SM00702">
    <property type="entry name" value="P4Hc"/>
    <property type="match status" value="1"/>
</dbReference>
<dbReference type="InterPro" id="IPR006620">
    <property type="entry name" value="Pro_4_hyd_alph"/>
</dbReference>
<evidence type="ECO:0000256" key="1">
    <source>
        <dbReference type="ARBA" id="ARBA00001961"/>
    </source>
</evidence>
<dbReference type="Proteomes" id="UP000676649">
    <property type="component" value="Chromosome"/>
</dbReference>
<dbReference type="GO" id="GO:0006974">
    <property type="term" value="P:DNA damage response"/>
    <property type="evidence" value="ECO:0007669"/>
    <property type="project" value="TreeGrafter"/>
</dbReference>
<dbReference type="InterPro" id="IPR044862">
    <property type="entry name" value="Pro_4_hyd_alph_FE2OG_OXY"/>
</dbReference>
<dbReference type="InterPro" id="IPR023550">
    <property type="entry name" value="PKHD_hydroxylase"/>
</dbReference>
<comment type="cofactor">
    <cofactor evidence="1 7">
        <name>L-ascorbate</name>
        <dbReference type="ChEBI" id="CHEBI:38290"/>
    </cofactor>
</comment>
<dbReference type="PROSITE" id="PS51471">
    <property type="entry name" value="FE2OG_OXY"/>
    <property type="match status" value="1"/>
</dbReference>
<dbReference type="RefSeq" id="WP_215583465.1">
    <property type="nucleotide sequence ID" value="NZ_CP073754.1"/>
</dbReference>
<dbReference type="HAMAP" id="MF_00657">
    <property type="entry name" value="Hydroxyl_YbiX"/>
    <property type="match status" value="1"/>
</dbReference>